<accession>A0A412FF23</accession>
<organism evidence="4 5">
    <name type="scientific">Roseburia inulinivorans</name>
    <dbReference type="NCBI Taxonomy" id="360807"/>
    <lineage>
        <taxon>Bacteria</taxon>
        <taxon>Bacillati</taxon>
        <taxon>Bacillota</taxon>
        <taxon>Clostridia</taxon>
        <taxon>Lachnospirales</taxon>
        <taxon>Lachnospiraceae</taxon>
        <taxon>Roseburia</taxon>
    </lineage>
</organism>
<dbReference type="AlphaFoldDB" id="A0A412FF23"/>
<evidence type="ECO:0000259" key="3">
    <source>
        <dbReference type="PROSITE" id="PS50835"/>
    </source>
</evidence>
<dbReference type="InterPro" id="IPR044060">
    <property type="entry name" value="Bacterial_rp_domain"/>
</dbReference>
<evidence type="ECO:0000256" key="1">
    <source>
        <dbReference type="SAM" id="MobiDB-lite"/>
    </source>
</evidence>
<dbReference type="InterPro" id="IPR036179">
    <property type="entry name" value="Ig-like_dom_sf"/>
</dbReference>
<dbReference type="SUPFAM" id="SSF51126">
    <property type="entry name" value="Pectin lyase-like"/>
    <property type="match status" value="1"/>
</dbReference>
<keyword evidence="2" id="KW-1133">Transmembrane helix</keyword>
<reference evidence="4 5" key="1">
    <citation type="submission" date="2018-08" db="EMBL/GenBank/DDBJ databases">
        <title>A genome reference for cultivated species of the human gut microbiota.</title>
        <authorList>
            <person name="Zou Y."/>
            <person name="Xue W."/>
            <person name="Luo G."/>
        </authorList>
    </citation>
    <scope>NUCLEOTIDE SEQUENCE [LARGE SCALE GENOMIC DNA]</scope>
    <source>
        <strain evidence="4 5">AF24-4</strain>
    </source>
</reference>
<dbReference type="Proteomes" id="UP000285820">
    <property type="component" value="Unassembled WGS sequence"/>
</dbReference>
<gene>
    <name evidence="4" type="ORF">DWY29_12255</name>
</gene>
<dbReference type="InterPro" id="IPR007110">
    <property type="entry name" value="Ig-like_dom"/>
</dbReference>
<feature type="domain" description="Ig-like" evidence="3">
    <location>
        <begin position="567"/>
        <end position="653"/>
    </location>
</feature>
<name>A0A412FF23_9FIRM</name>
<feature type="compositionally biased region" description="Polar residues" evidence="1">
    <location>
        <begin position="346"/>
        <end position="360"/>
    </location>
</feature>
<dbReference type="RefSeq" id="WP_118126714.1">
    <property type="nucleotide sequence ID" value="NZ_QRUN01000019.1"/>
</dbReference>
<proteinExistence type="predicted"/>
<dbReference type="SUPFAM" id="SSF48726">
    <property type="entry name" value="Immunoglobulin"/>
    <property type="match status" value="1"/>
</dbReference>
<protein>
    <recommendedName>
        <fullName evidence="3">Ig-like domain-containing protein</fullName>
    </recommendedName>
</protein>
<keyword evidence="2" id="KW-0472">Membrane</keyword>
<dbReference type="InterPro" id="IPR011050">
    <property type="entry name" value="Pectin_lyase_fold/virulence"/>
</dbReference>
<feature type="region of interest" description="Disordered" evidence="1">
    <location>
        <begin position="655"/>
        <end position="714"/>
    </location>
</feature>
<dbReference type="Gene3D" id="2.60.40.10">
    <property type="entry name" value="Immunoglobulins"/>
    <property type="match status" value="1"/>
</dbReference>
<dbReference type="EMBL" id="QRUN01000019">
    <property type="protein sequence ID" value="RGR66752.1"/>
    <property type="molecule type" value="Genomic_DNA"/>
</dbReference>
<feature type="region of interest" description="Disordered" evidence="1">
    <location>
        <begin position="346"/>
        <end position="368"/>
    </location>
</feature>
<evidence type="ECO:0000313" key="5">
    <source>
        <dbReference type="Proteomes" id="UP000285820"/>
    </source>
</evidence>
<dbReference type="Pfam" id="PF18998">
    <property type="entry name" value="Flg_new_2"/>
    <property type="match status" value="1"/>
</dbReference>
<keyword evidence="2" id="KW-0812">Transmembrane</keyword>
<evidence type="ECO:0000313" key="4">
    <source>
        <dbReference type="EMBL" id="RGR66752.1"/>
    </source>
</evidence>
<comment type="caution">
    <text evidence="4">The sequence shown here is derived from an EMBL/GenBank/DDBJ whole genome shotgun (WGS) entry which is preliminary data.</text>
</comment>
<feature type="compositionally biased region" description="Low complexity" evidence="1">
    <location>
        <begin position="686"/>
        <end position="714"/>
    </location>
</feature>
<dbReference type="InterPro" id="IPR013783">
    <property type="entry name" value="Ig-like_fold"/>
</dbReference>
<dbReference type="PROSITE" id="PS50835">
    <property type="entry name" value="IG_LIKE"/>
    <property type="match status" value="1"/>
</dbReference>
<sequence length="851" mass="90395">MIRKKRMGKGIAKILSGLLVFGMVAGLVPAVPGGTVHAKAEGESEQNVTAAGNPEHKHCVCGTGEHPYNGHAYAKPTWTGIENYEELENTKADGYYYLENDVTIDRVWNCPNGVTLCLNGHNIIRKSVNPGEYPSDNAVIYITGKFTLTNCKEEGSIKHVDKNYGVGIYNETTGDFNMYNGNISNNDGGVMNFGTFRMFGGTISGNSTNCGGGVYIHQQGTFLMYGGLISGNTADYGGGVYNRKIFTMSGGTITDNQSKAGGGVYNEPAYSSEIKMSNQAEISKNTATSKGGGVFVSANNATTLSDAVKITENKVGNTANNLYLSSNTTLQAACLNGSKAIVGVTTETEPTENSPVTITSDDARPQGFRSDRDEYELEYSNGYVVMKKKKTCTVEVYITKNVIKQQGSGELKQTVTEGSNIVPIVLEAATGYYFKDEDISKLNSASVKVTKLVDDGSRIQIECTPNNNIFISLLAFEKPDTTHTITATVEGENGTISPSGPVSVNKGDDKKFTITPSEGYVIASLKVDGTEVENPSNTYTFTNVTSNHTIDVSFKEQAVVPPAVEAPSITKQPQPVSVKVGETATFTVEAAGTDLSYQWRVNKNDNAGFVDIVGANSESYTLNAVSKDCNGYQYQCVVSNAGDSVTSDTVTLTVTEDAAPTPNPNPTPTPEPNPEPNPTPAPNPTPEATTPTPDPAPATTTPAASTTAAPAASAPAQVTYDILDGAGSSWTQNTDGSLAIRGSGEISKFREVKVDGVTVDPVNYTVTEGSTIITFKPEYLKSLSAGNHSFELVWTDGTAATNFTVAENVDQSVKSPKTGEDFSMVLCTALLMISCAGLAGMFVRRKKNSLR</sequence>
<dbReference type="Pfam" id="PF13927">
    <property type="entry name" value="Ig_3"/>
    <property type="match status" value="1"/>
</dbReference>
<evidence type="ECO:0000256" key="2">
    <source>
        <dbReference type="SAM" id="Phobius"/>
    </source>
</evidence>
<feature type="compositionally biased region" description="Pro residues" evidence="1">
    <location>
        <begin position="661"/>
        <end position="685"/>
    </location>
</feature>
<dbReference type="SMART" id="SM00409">
    <property type="entry name" value="IG"/>
    <property type="match status" value="1"/>
</dbReference>
<dbReference type="InterPro" id="IPR003599">
    <property type="entry name" value="Ig_sub"/>
</dbReference>
<feature type="transmembrane region" description="Helical" evidence="2">
    <location>
        <begin position="822"/>
        <end position="843"/>
    </location>
</feature>